<organism evidence="1 2">
    <name type="scientific">Caerostris extrusa</name>
    <name type="common">Bark spider</name>
    <name type="synonym">Caerostris bankana</name>
    <dbReference type="NCBI Taxonomy" id="172846"/>
    <lineage>
        <taxon>Eukaryota</taxon>
        <taxon>Metazoa</taxon>
        <taxon>Ecdysozoa</taxon>
        <taxon>Arthropoda</taxon>
        <taxon>Chelicerata</taxon>
        <taxon>Arachnida</taxon>
        <taxon>Araneae</taxon>
        <taxon>Araneomorphae</taxon>
        <taxon>Entelegynae</taxon>
        <taxon>Araneoidea</taxon>
        <taxon>Araneidae</taxon>
        <taxon>Caerostris</taxon>
    </lineage>
</organism>
<evidence type="ECO:0000313" key="1">
    <source>
        <dbReference type="EMBL" id="GIY98099.1"/>
    </source>
</evidence>
<name>A0AAV4XVV0_CAEEX</name>
<evidence type="ECO:0000313" key="2">
    <source>
        <dbReference type="Proteomes" id="UP001054945"/>
    </source>
</evidence>
<gene>
    <name evidence="1" type="ORF">CEXT_527891</name>
</gene>
<dbReference type="Proteomes" id="UP001054945">
    <property type="component" value="Unassembled WGS sequence"/>
</dbReference>
<reference evidence="1 2" key="1">
    <citation type="submission" date="2021-06" db="EMBL/GenBank/DDBJ databases">
        <title>Caerostris extrusa draft genome.</title>
        <authorList>
            <person name="Kono N."/>
            <person name="Arakawa K."/>
        </authorList>
    </citation>
    <scope>NUCLEOTIDE SEQUENCE [LARGE SCALE GENOMIC DNA]</scope>
</reference>
<keyword evidence="2" id="KW-1185">Reference proteome</keyword>
<sequence length="132" mass="15596">MSEQYDNPSSRLTNVKTLIKAKILRFRSLRFISKNDNAMLSLELCSYAEACYAEINTLRENYLASYMSFYDFAMKHVKQREQLSKVEVYLCIPKDEKKIILPKVAVWRLSIYLSRVDIFHLTKAYTREVPIK</sequence>
<dbReference type="EMBL" id="BPLR01000882">
    <property type="protein sequence ID" value="GIY98099.1"/>
    <property type="molecule type" value="Genomic_DNA"/>
</dbReference>
<dbReference type="AlphaFoldDB" id="A0AAV4XVV0"/>
<accession>A0AAV4XVV0</accession>
<proteinExistence type="predicted"/>
<comment type="caution">
    <text evidence="1">The sequence shown here is derived from an EMBL/GenBank/DDBJ whole genome shotgun (WGS) entry which is preliminary data.</text>
</comment>
<protein>
    <submittedName>
        <fullName evidence="1">Uncharacterized protein</fullName>
    </submittedName>
</protein>